<organism evidence="1 2">
    <name type="scientific">Peronosclerospora sorghi</name>
    <dbReference type="NCBI Taxonomy" id="230839"/>
    <lineage>
        <taxon>Eukaryota</taxon>
        <taxon>Sar</taxon>
        <taxon>Stramenopiles</taxon>
        <taxon>Oomycota</taxon>
        <taxon>Peronosporomycetes</taxon>
        <taxon>Peronosporales</taxon>
        <taxon>Peronosporaceae</taxon>
        <taxon>Peronosclerospora</taxon>
    </lineage>
</organism>
<sequence length="65" mass="7205">MLTLVVKALPEITDFGVNYTQSDLEDSVIEIFLPGQSEDEAAAALMLRMEGNVSKFVLRFLNGEK</sequence>
<name>A0ACC0VZU5_9STRA</name>
<evidence type="ECO:0000313" key="2">
    <source>
        <dbReference type="Proteomes" id="UP001163321"/>
    </source>
</evidence>
<reference evidence="1 2" key="1">
    <citation type="journal article" date="2022" name="bioRxiv">
        <title>The genome of the oomycete Peronosclerospora sorghi, a cosmopolitan pathogen of maize and sorghum, is inflated with dispersed pseudogenes.</title>
        <authorList>
            <person name="Fletcher K."/>
            <person name="Martin F."/>
            <person name="Isakeit T."/>
            <person name="Cavanaugh K."/>
            <person name="Magill C."/>
            <person name="Michelmore R."/>
        </authorList>
    </citation>
    <scope>NUCLEOTIDE SEQUENCE [LARGE SCALE GENOMIC DNA]</scope>
    <source>
        <strain evidence="1">P6</strain>
    </source>
</reference>
<protein>
    <submittedName>
        <fullName evidence="1">Uncharacterized protein</fullName>
    </submittedName>
</protein>
<dbReference type="EMBL" id="CM047584">
    <property type="protein sequence ID" value="KAI9911727.1"/>
    <property type="molecule type" value="Genomic_DNA"/>
</dbReference>
<evidence type="ECO:0000313" key="1">
    <source>
        <dbReference type="EMBL" id="KAI9911727.1"/>
    </source>
</evidence>
<dbReference type="Proteomes" id="UP001163321">
    <property type="component" value="Chromosome 5"/>
</dbReference>
<keyword evidence="2" id="KW-1185">Reference proteome</keyword>
<proteinExistence type="predicted"/>
<gene>
    <name evidence="1" type="ORF">PsorP6_009173</name>
</gene>
<comment type="caution">
    <text evidence="1">The sequence shown here is derived from an EMBL/GenBank/DDBJ whole genome shotgun (WGS) entry which is preliminary data.</text>
</comment>
<accession>A0ACC0VZU5</accession>